<evidence type="ECO:0000313" key="2">
    <source>
        <dbReference type="Proteomes" id="UP000279799"/>
    </source>
</evidence>
<dbReference type="OrthoDB" id="6986040at2"/>
<dbReference type="AlphaFoldDB" id="A0A448TUZ8"/>
<name>A0A448TUZ8_9PAST</name>
<evidence type="ECO:0000313" key="1">
    <source>
        <dbReference type="EMBL" id="VEJ09752.1"/>
    </source>
</evidence>
<organism evidence="1 2">
    <name type="scientific">Actinobacillus delphinicola</name>
    <dbReference type="NCBI Taxonomy" id="51161"/>
    <lineage>
        <taxon>Bacteria</taxon>
        <taxon>Pseudomonadati</taxon>
        <taxon>Pseudomonadota</taxon>
        <taxon>Gammaproteobacteria</taxon>
        <taxon>Pasteurellales</taxon>
        <taxon>Pasteurellaceae</taxon>
        <taxon>Actinobacillus</taxon>
    </lineage>
</organism>
<proteinExistence type="predicted"/>
<sequence length="561" mass="63958">MSNIIKGYKTSSFNVGTVSLNSIPLTTYRSHARLVNNFKAKRAHLINTVAEPNLKRTIYGRVTPNFYKNLYNRIIIIPHVVSLGNISSLQVFEVTVWNAFKHEVNLSEIKLFNTEGIELKGHDGINHFGPISLKRWTVYVNMQGPAEIDAKISWIFENTSATLSILGSRTTDWTFSPDWDENVVENLEFLTSVYQSISGAEQRVSKRLSPRRTLEFKVSLSGKEKQLFENFVYSFGSRIWSIPIFYDKTSLHHAVSSGDTQLFLDTTGYDFSETGRILITNGKIKETLEITEIKSGILFLKRPILNHFDIDADIYPLRSAVLTDMPVITKLTDGVSTSQIRLLIHEHNAWSKDVSHLPIYRQHPVLEPTSSWHEDISAQYLRMIKTLDNGTGLPTYFDTASKAFQLITHHFVATNRDEQQKLRQLFYYLNGRQKPIWVSSSSSDFDVLSDIKGKIFYVKNIGFTETSFNQVGRKDIRIEWTGGVIYKRIKSATVVDENTEMIGLDTEDLNISKDNILKISFLTLSRLESDMVTFKHITDSDGLATVTVNFRGLRDELENAN</sequence>
<reference evidence="1 2" key="1">
    <citation type="submission" date="2018-12" db="EMBL/GenBank/DDBJ databases">
        <authorList>
            <consortium name="Pathogen Informatics"/>
        </authorList>
    </citation>
    <scope>NUCLEOTIDE SEQUENCE [LARGE SCALE GENOMIC DNA]</scope>
    <source>
        <strain evidence="1 2">NCTC12871</strain>
    </source>
</reference>
<keyword evidence="2" id="KW-1185">Reference proteome</keyword>
<gene>
    <name evidence="1" type="ORF">NCTC12871_01235</name>
</gene>
<dbReference type="Proteomes" id="UP000279799">
    <property type="component" value="Chromosome"/>
</dbReference>
<protein>
    <submittedName>
        <fullName evidence="1">Uncharacterized protein</fullName>
    </submittedName>
</protein>
<dbReference type="KEGG" id="adp:NCTC12871_01235"/>
<accession>A0A448TUZ8</accession>
<dbReference type="EMBL" id="LR134510">
    <property type="protein sequence ID" value="VEJ09752.1"/>
    <property type="molecule type" value="Genomic_DNA"/>
</dbReference>
<dbReference type="RefSeq" id="WP_126599940.1">
    <property type="nucleotide sequence ID" value="NZ_LR134510.1"/>
</dbReference>